<feature type="transmembrane region" description="Helical" evidence="1">
    <location>
        <begin position="77"/>
        <end position="102"/>
    </location>
</feature>
<evidence type="ECO:0000313" key="2">
    <source>
        <dbReference type="EMBL" id="GHD36293.1"/>
    </source>
</evidence>
<sequence>MPRRERGAGSGHSVAAIKTRNHGQRWPGPYKWRALFLFVEGTVHFTLGFAFDVLIGYAPVELPVAWLLGRSERLRAWFLWGALGLHLTLMSAFTVFPVLLPASEGPDEVPELYTNGSYTDQVLFHLENFLLLTAGSVLRLRRFRQGPLEALQERVLSRAR</sequence>
<protein>
    <submittedName>
        <fullName evidence="2">Uncharacterized protein</fullName>
    </submittedName>
</protein>
<organism evidence="2 3">
    <name type="scientific">Nocardiopsis kunsanensis</name>
    <dbReference type="NCBI Taxonomy" id="141693"/>
    <lineage>
        <taxon>Bacteria</taxon>
        <taxon>Bacillati</taxon>
        <taxon>Actinomycetota</taxon>
        <taxon>Actinomycetes</taxon>
        <taxon>Streptosporangiales</taxon>
        <taxon>Nocardiopsidaceae</taxon>
        <taxon>Nocardiopsis</taxon>
    </lineage>
</organism>
<keyword evidence="1" id="KW-0812">Transmembrane</keyword>
<proteinExistence type="predicted"/>
<keyword evidence="1" id="KW-0472">Membrane</keyword>
<keyword evidence="1" id="KW-1133">Transmembrane helix</keyword>
<accession>A0A918XKI6</accession>
<reference evidence="2 3" key="1">
    <citation type="journal article" date="2014" name="Int. J. Syst. Evol. Microbiol.">
        <title>Complete genome sequence of Corynebacterium casei LMG S-19264T (=DSM 44701T), isolated from a smear-ripened cheese.</title>
        <authorList>
            <consortium name="US DOE Joint Genome Institute (JGI-PGF)"/>
            <person name="Walter F."/>
            <person name="Albersmeier A."/>
            <person name="Kalinowski J."/>
            <person name="Ruckert C."/>
        </authorList>
    </citation>
    <scope>NUCLEOTIDE SEQUENCE [LARGE SCALE GENOMIC DNA]</scope>
    <source>
        <strain evidence="2 3">KCTC 19473</strain>
    </source>
</reference>
<comment type="caution">
    <text evidence="2">The sequence shown here is derived from an EMBL/GenBank/DDBJ whole genome shotgun (WGS) entry which is preliminary data.</text>
</comment>
<name>A0A918XKI6_9ACTN</name>
<evidence type="ECO:0000313" key="3">
    <source>
        <dbReference type="Proteomes" id="UP000654947"/>
    </source>
</evidence>
<dbReference type="Proteomes" id="UP000654947">
    <property type="component" value="Unassembled WGS sequence"/>
</dbReference>
<feature type="transmembrane region" description="Helical" evidence="1">
    <location>
        <begin position="34"/>
        <end position="57"/>
    </location>
</feature>
<dbReference type="RefSeq" id="WP_017576832.1">
    <property type="nucleotide sequence ID" value="NZ_BMXL01000038.1"/>
</dbReference>
<dbReference type="AlphaFoldDB" id="A0A918XKI6"/>
<dbReference type="EMBL" id="BMXL01000038">
    <property type="protein sequence ID" value="GHD36293.1"/>
    <property type="molecule type" value="Genomic_DNA"/>
</dbReference>
<evidence type="ECO:0000256" key="1">
    <source>
        <dbReference type="SAM" id="Phobius"/>
    </source>
</evidence>
<gene>
    <name evidence="2" type="ORF">GCM10007147_43590</name>
</gene>
<keyword evidence="3" id="KW-1185">Reference proteome</keyword>